<accession>A0A368R246</accession>
<reference evidence="1" key="2">
    <citation type="submission" date="2015-07" db="EMBL/GenBank/DDBJ databases">
        <authorList>
            <person name="Noorani M."/>
        </authorList>
    </citation>
    <scope>NUCLEOTIDE SEQUENCE</scope>
    <source>
        <strain evidence="1">Yugu1</strain>
    </source>
</reference>
<proteinExistence type="predicted"/>
<evidence type="ECO:0000313" key="1">
    <source>
        <dbReference type="EMBL" id="RCV24242.1"/>
    </source>
</evidence>
<protein>
    <submittedName>
        <fullName evidence="1">Uncharacterized protein</fullName>
    </submittedName>
</protein>
<organism evidence="1">
    <name type="scientific">Setaria italica</name>
    <name type="common">Foxtail millet</name>
    <name type="synonym">Panicum italicum</name>
    <dbReference type="NCBI Taxonomy" id="4555"/>
    <lineage>
        <taxon>Eukaryota</taxon>
        <taxon>Viridiplantae</taxon>
        <taxon>Streptophyta</taxon>
        <taxon>Embryophyta</taxon>
        <taxon>Tracheophyta</taxon>
        <taxon>Spermatophyta</taxon>
        <taxon>Magnoliopsida</taxon>
        <taxon>Liliopsida</taxon>
        <taxon>Poales</taxon>
        <taxon>Poaceae</taxon>
        <taxon>PACMAD clade</taxon>
        <taxon>Panicoideae</taxon>
        <taxon>Panicodae</taxon>
        <taxon>Paniceae</taxon>
        <taxon>Cenchrinae</taxon>
        <taxon>Setaria</taxon>
    </lineage>
</organism>
<gene>
    <name evidence="1" type="ORF">SETIT_5G069400v2</name>
</gene>
<dbReference type="AlphaFoldDB" id="A0A368R246"/>
<name>A0A368R246_SETIT</name>
<dbReference type="EMBL" id="CM003532">
    <property type="protein sequence ID" value="RCV24242.1"/>
    <property type="molecule type" value="Genomic_DNA"/>
</dbReference>
<reference evidence="1" key="1">
    <citation type="journal article" date="2012" name="Nat. Biotechnol.">
        <title>Reference genome sequence of the model plant Setaria.</title>
        <authorList>
            <person name="Bennetzen J.L."/>
            <person name="Schmutz J."/>
            <person name="Wang H."/>
            <person name="Percifield R."/>
            <person name="Hawkins J."/>
            <person name="Pontaroli A.C."/>
            <person name="Estep M."/>
            <person name="Feng L."/>
            <person name="Vaughn J.N."/>
            <person name="Grimwood J."/>
            <person name="Jenkins J."/>
            <person name="Barry K."/>
            <person name="Lindquist E."/>
            <person name="Hellsten U."/>
            <person name="Deshpande S."/>
            <person name="Wang X."/>
            <person name="Wu X."/>
            <person name="Mitros T."/>
            <person name="Triplett J."/>
            <person name="Yang X."/>
            <person name="Ye C.Y."/>
            <person name="Mauro-Herrera M."/>
            <person name="Wang L."/>
            <person name="Li P."/>
            <person name="Sharma M."/>
            <person name="Sharma R."/>
            <person name="Ronald P.C."/>
            <person name="Panaud O."/>
            <person name="Kellogg E.A."/>
            <person name="Brutnell T.P."/>
            <person name="Doust A.N."/>
            <person name="Tuskan G.A."/>
            <person name="Rokhsar D."/>
            <person name="Devos K.M."/>
        </authorList>
    </citation>
    <scope>NUCLEOTIDE SEQUENCE [LARGE SCALE GENOMIC DNA]</scope>
    <source>
        <strain evidence="1">Yugu1</strain>
    </source>
</reference>
<sequence length="100" mass="10870">MRPVVLQLLASPPSLKPLGSKDHIATASLTPTTTRAAPSSTHCCLVIEDSLCSTPTPPSPCILARTRLSSPSWPLKCVRGAESVDDLVLKINFWMLQWFI</sequence>